<evidence type="ECO:0000256" key="9">
    <source>
        <dbReference type="PROSITE-ProRule" id="PRU00103"/>
    </source>
</evidence>
<evidence type="ECO:0000313" key="13">
    <source>
        <dbReference type="EMBL" id="GJE86329.1"/>
    </source>
</evidence>
<feature type="region of interest" description="Disordered" evidence="11">
    <location>
        <begin position="1014"/>
        <end position="1059"/>
    </location>
</feature>
<keyword evidence="8" id="KW-0067">ATP-binding</keyword>
<dbReference type="InterPro" id="IPR045162">
    <property type="entry name" value="Vps15-like"/>
</dbReference>
<dbReference type="Gene3D" id="2.130.10.10">
    <property type="entry name" value="YVTN repeat-like/Quinoprotein amine dehydrogenase"/>
    <property type="match status" value="2"/>
</dbReference>
<reference evidence="13 14" key="1">
    <citation type="submission" date="2021-08" db="EMBL/GenBank/DDBJ databases">
        <title>Draft Genome Sequence of Phanerochaete sordida strain YK-624.</title>
        <authorList>
            <person name="Mori T."/>
            <person name="Dohra H."/>
            <person name="Suzuki T."/>
            <person name="Kawagishi H."/>
            <person name="Hirai H."/>
        </authorList>
    </citation>
    <scope>NUCLEOTIDE SEQUENCE [LARGE SCALE GENOMIC DNA]</scope>
    <source>
        <strain evidence="13 14">YK-624</strain>
    </source>
</reference>
<protein>
    <recommendedName>
        <fullName evidence="1">non-specific serine/threonine protein kinase</fullName>
        <ecNumber evidence="1">2.7.11.1</ecNumber>
    </recommendedName>
</protein>
<dbReference type="SMART" id="SM00320">
    <property type="entry name" value="WD40"/>
    <property type="match status" value="5"/>
</dbReference>
<keyword evidence="6" id="KW-0547">Nucleotide-binding</keyword>
<dbReference type="InterPro" id="IPR021133">
    <property type="entry name" value="HEAT_type_2"/>
</dbReference>
<dbReference type="SUPFAM" id="SSF50978">
    <property type="entry name" value="WD40 repeat-like"/>
    <property type="match status" value="1"/>
</dbReference>
<dbReference type="Gene3D" id="1.10.510.10">
    <property type="entry name" value="Transferase(Phosphotransferase) domain 1"/>
    <property type="match status" value="1"/>
</dbReference>
<dbReference type="Pfam" id="PF00400">
    <property type="entry name" value="WD40"/>
    <property type="match status" value="3"/>
</dbReference>
<feature type="repeat" description="HEAT" evidence="9">
    <location>
        <begin position="510"/>
        <end position="541"/>
    </location>
</feature>
<dbReference type="SMART" id="SM00220">
    <property type="entry name" value="S_TKc"/>
    <property type="match status" value="1"/>
</dbReference>
<keyword evidence="3 10" id="KW-0853">WD repeat</keyword>
<dbReference type="InterPro" id="IPR011009">
    <property type="entry name" value="Kinase-like_dom_sf"/>
</dbReference>
<dbReference type="InterPro" id="IPR011989">
    <property type="entry name" value="ARM-like"/>
</dbReference>
<dbReference type="FunFam" id="1.10.510.10:FF:000497">
    <property type="entry name" value="Phosphoinositide 3-kinase regulatory subunit"/>
    <property type="match status" value="1"/>
</dbReference>
<feature type="compositionally biased region" description="Low complexity" evidence="11">
    <location>
        <begin position="340"/>
        <end position="370"/>
    </location>
</feature>
<dbReference type="InterPro" id="IPR000719">
    <property type="entry name" value="Prot_kinase_dom"/>
</dbReference>
<dbReference type="SUPFAM" id="SSF56112">
    <property type="entry name" value="Protein kinase-like (PK-like)"/>
    <property type="match status" value="1"/>
</dbReference>
<feature type="region of interest" description="Disordered" evidence="11">
    <location>
        <begin position="1097"/>
        <end position="1124"/>
    </location>
</feature>
<dbReference type="EMBL" id="BPQB01000004">
    <property type="protein sequence ID" value="GJE86329.1"/>
    <property type="molecule type" value="Genomic_DNA"/>
</dbReference>
<feature type="repeat" description="WD" evidence="10">
    <location>
        <begin position="1200"/>
        <end position="1241"/>
    </location>
</feature>
<dbReference type="PROSITE" id="PS50082">
    <property type="entry name" value="WD_REPEATS_2"/>
    <property type="match status" value="1"/>
</dbReference>
<comment type="caution">
    <text evidence="13">The sequence shown here is derived from an EMBL/GenBank/DDBJ whole genome shotgun (WGS) entry which is preliminary data.</text>
</comment>
<dbReference type="OrthoDB" id="242910at2759"/>
<evidence type="ECO:0000259" key="12">
    <source>
        <dbReference type="PROSITE" id="PS50011"/>
    </source>
</evidence>
<dbReference type="GO" id="GO:0071561">
    <property type="term" value="C:nucleus-vacuole junction"/>
    <property type="evidence" value="ECO:0007669"/>
    <property type="project" value="TreeGrafter"/>
</dbReference>
<feature type="compositionally biased region" description="Basic and acidic residues" evidence="11">
    <location>
        <begin position="372"/>
        <end position="384"/>
    </location>
</feature>
<dbReference type="GO" id="GO:0006623">
    <property type="term" value="P:protein targeting to vacuole"/>
    <property type="evidence" value="ECO:0007669"/>
    <property type="project" value="TreeGrafter"/>
</dbReference>
<dbReference type="PROSITE" id="PS50011">
    <property type="entry name" value="PROTEIN_KINASE_DOM"/>
    <property type="match status" value="1"/>
</dbReference>
<evidence type="ECO:0000256" key="10">
    <source>
        <dbReference type="PROSITE-ProRule" id="PRU00221"/>
    </source>
</evidence>
<evidence type="ECO:0000256" key="4">
    <source>
        <dbReference type="ARBA" id="ARBA00022679"/>
    </source>
</evidence>
<dbReference type="Pfam" id="PF22956">
    <property type="entry name" value="VPS15-like_hel"/>
    <property type="match status" value="1"/>
</dbReference>
<feature type="region of interest" description="Disordered" evidence="11">
    <location>
        <begin position="204"/>
        <end position="225"/>
    </location>
</feature>
<evidence type="ECO:0000256" key="11">
    <source>
        <dbReference type="SAM" id="MobiDB-lite"/>
    </source>
</evidence>
<dbReference type="SUPFAM" id="SSF48371">
    <property type="entry name" value="ARM repeat"/>
    <property type="match status" value="1"/>
</dbReference>
<keyword evidence="7" id="KW-0418">Kinase</keyword>
<dbReference type="CDD" id="cd13980">
    <property type="entry name" value="STKc_Vps15"/>
    <property type="match status" value="1"/>
</dbReference>
<proteinExistence type="predicted"/>
<feature type="region of interest" description="Disordered" evidence="11">
    <location>
        <begin position="1159"/>
        <end position="1188"/>
    </location>
</feature>
<evidence type="ECO:0000256" key="2">
    <source>
        <dbReference type="ARBA" id="ARBA00022527"/>
    </source>
</evidence>
<dbReference type="InterPro" id="IPR055231">
    <property type="entry name" value="2AA_helical"/>
</dbReference>
<organism evidence="13 14">
    <name type="scientific">Phanerochaete sordida</name>
    <dbReference type="NCBI Taxonomy" id="48140"/>
    <lineage>
        <taxon>Eukaryota</taxon>
        <taxon>Fungi</taxon>
        <taxon>Dikarya</taxon>
        <taxon>Basidiomycota</taxon>
        <taxon>Agaricomycotina</taxon>
        <taxon>Agaricomycetes</taxon>
        <taxon>Polyporales</taxon>
        <taxon>Phanerochaetaceae</taxon>
        <taxon>Phanerochaete</taxon>
    </lineage>
</organism>
<evidence type="ECO:0000256" key="6">
    <source>
        <dbReference type="ARBA" id="ARBA00022741"/>
    </source>
</evidence>
<dbReference type="InterPro" id="IPR001680">
    <property type="entry name" value="WD40_rpt"/>
</dbReference>
<feature type="region of interest" description="Disordered" evidence="11">
    <location>
        <begin position="331"/>
        <end position="384"/>
    </location>
</feature>
<feature type="region of interest" description="Disordered" evidence="11">
    <location>
        <begin position="851"/>
        <end position="875"/>
    </location>
</feature>
<dbReference type="PROSITE" id="PS00108">
    <property type="entry name" value="PROTEIN_KINASE_ST"/>
    <property type="match status" value="1"/>
</dbReference>
<dbReference type="PROSITE" id="PS50294">
    <property type="entry name" value="WD_REPEATS_REGION"/>
    <property type="match status" value="1"/>
</dbReference>
<evidence type="ECO:0000256" key="1">
    <source>
        <dbReference type="ARBA" id="ARBA00012513"/>
    </source>
</evidence>
<feature type="compositionally biased region" description="Basic and acidic residues" evidence="11">
    <location>
        <begin position="1159"/>
        <end position="1172"/>
    </location>
</feature>
<dbReference type="PANTHER" id="PTHR17583">
    <property type="entry name" value="PHOSPHOINOSITIDE 3-KINASE REGULATORY SUBUNIT 4"/>
    <property type="match status" value="1"/>
</dbReference>
<dbReference type="GO" id="GO:0005524">
    <property type="term" value="F:ATP binding"/>
    <property type="evidence" value="ECO:0007669"/>
    <property type="project" value="UniProtKB-KW"/>
</dbReference>
<dbReference type="InterPro" id="IPR016024">
    <property type="entry name" value="ARM-type_fold"/>
</dbReference>
<keyword evidence="2" id="KW-0723">Serine/threonine-protein kinase</keyword>
<feature type="compositionally biased region" description="Basic and acidic residues" evidence="11">
    <location>
        <begin position="207"/>
        <end position="225"/>
    </location>
</feature>
<dbReference type="InterPro" id="IPR008271">
    <property type="entry name" value="Ser/Thr_kinase_AS"/>
</dbReference>
<dbReference type="PANTHER" id="PTHR17583:SF0">
    <property type="entry name" value="PHOSPHOINOSITIDE 3-KINASE REGULATORY SUBUNIT 4"/>
    <property type="match status" value="1"/>
</dbReference>
<evidence type="ECO:0000256" key="7">
    <source>
        <dbReference type="ARBA" id="ARBA00022777"/>
    </source>
</evidence>
<feature type="compositionally biased region" description="Polar residues" evidence="11">
    <location>
        <begin position="1033"/>
        <end position="1042"/>
    </location>
</feature>
<dbReference type="Pfam" id="PF00069">
    <property type="entry name" value="Pkinase"/>
    <property type="match status" value="1"/>
</dbReference>
<keyword evidence="5" id="KW-0677">Repeat</keyword>
<dbReference type="GO" id="GO:0045324">
    <property type="term" value="P:late endosome to vacuole transport"/>
    <property type="evidence" value="ECO:0007669"/>
    <property type="project" value="InterPro"/>
</dbReference>
<feature type="domain" description="Protein kinase" evidence="12">
    <location>
        <begin position="25"/>
        <end position="317"/>
    </location>
</feature>
<dbReference type="GO" id="GO:0004674">
    <property type="term" value="F:protein serine/threonine kinase activity"/>
    <property type="evidence" value="ECO:0007669"/>
    <property type="project" value="UniProtKB-KW"/>
</dbReference>
<dbReference type="InterPro" id="IPR036322">
    <property type="entry name" value="WD40_repeat_dom_sf"/>
</dbReference>
<keyword evidence="4" id="KW-0808">Transferase</keyword>
<dbReference type="Proteomes" id="UP000703269">
    <property type="component" value="Unassembled WGS sequence"/>
</dbReference>
<dbReference type="EC" id="2.7.11.1" evidence="1"/>
<sequence>MGNAQSLVRTSGALDSFVTELGSDVVYERSLGSARFLKTVKCRHKNGYLVVKIFIKPDPGLSLRKYHRRLKQERDALADIPNVYTYQSFVETDKAGYLVRQWVASSLYDRISTRPFLSHIEKKWLAYQLLTALRDARNRKIAHGDLKTSNILITSWNWLLVSDFAPHKPAYLPLDDPADFSFFFDTSGRRTCYIAPERFYSADEDPEASRRRDKEREREGEGKREGRVTEAMDCFSAGCVLAELFLEGTPLFSLSQLFKYRAGELNLDAQLATIDDEGVRDLIKSMIAIDPAQRPTFDSLLHNARGTVFPETFYSFLHNYVASVNELSSPSPFSFPNPSHPSTTAATPTNATPTTAKPPALANAALPGLSSDGDRLTDQLPSDSDHRMERLWSDYESVEPYLLPTAGSEDLEDTVKDPVRIEFATPNVAGKPLQDIFPVELEIPNRDSKLLKGYGDGRKAAKEDGPALILLALLTANIRTCNLPSSKLRALDVCLALAPLLTDEAKLDRMVPYIVELLQDEAPTVRSAAVRTLMQVLMLVTVITPSNASIFPEYIIPALSPLVRDPEVSVRCMYAQCVVALADTAVRYLEMGQALRAHGAYKIGATAALTEGQDYDETHFEVSYDASMQELQNAVQEQLSALLVDPSPVVKRSILHNISALCIFLGKQRTNDVLLSHMITYLNDRDWLLRYAFFDSIVEVAACAGGRSLEDYILPLMIQALSDVEETVVARVLASLRSLCELGLFQKMRIWELLSATLAFLYHPNIWIRQGAAAFIAAAAKHLPPSDVWCILYPSLKHFLRSDIQDVDERSLLLALKPPLPRHIFDAAKSWAKTADKSVFWRTQRAVKTDSPKDSLASVRPNAASRSRNEEDETQMTKLQQLGMTTMDESKLHAMRDFISKLARNIASFETRVRVEPEVEGLKVSSTIELQKLGVVPQTVFLKASNDTITTPRSARPLVAQRAVSELVRSPILSGTPRSHRTMSADFSLGAPGAPFEDLRRRLAIINGSATSVSATPTTRDIRSPSVPVVDSLTPTSSNTAVSDVPLERPSSPTDSVVSGANSSFGAHRLHLGSIHGQKALPAVGSSKANATGVLESHPQLRDGSPERSGRSSPVSLAGTIRGERPRISTLVPISTYDGQEPGISNLLEHMYLENNRDSQADFGPRVHEGPVRRRNAARHSYMPRDGSNRRLETSLIANLTSHTDAVTCLAVSPDHMFFVSASDDKTVKVWDTARLERNVTSKPRHTYNQHHARVKAICFVEATHCFVSAAEDGSIYVVRVHVSGNQGQGGGLPKYGKLQTIREHRLDVPGQYVTCMAHYNTATASNLLYGTTHSVISILDLRTSRVLQTMENPRHYGPITCLCLDRKRTWVVCGTATGVLSLWDLRFGILIKSWRTGAAAQGKSARIHQCVVHPTKGKGRWIVVALEGSKSASSVGAEGTAPAATTLVEVWDIERSVLVESFATRTAHAASAPVPEPQAVAAQGAEASPAAALAALVRARQDGGGAPGDFVASRRRGSAAPLPLPVEAPSPDVRALVLGAEFGGHGALFRSPMADADDGALARAGARGFMLCASEDRRIRLWDLGKPERSVVLSGPDADSERPVYSAAQAASGAAAAYVETWVSSPSASQANRPPQRLSLINHNQQNLLKAHQDTINALVCIDSPFRGGIVSGDRAGVIKVWRVESAES</sequence>
<dbReference type="InterPro" id="IPR015943">
    <property type="entry name" value="WD40/YVTN_repeat-like_dom_sf"/>
</dbReference>
<evidence type="ECO:0000256" key="3">
    <source>
        <dbReference type="ARBA" id="ARBA00022574"/>
    </source>
</evidence>
<dbReference type="GO" id="GO:0034271">
    <property type="term" value="C:phosphatidylinositol 3-kinase complex, class III, type I"/>
    <property type="evidence" value="ECO:0007669"/>
    <property type="project" value="TreeGrafter"/>
</dbReference>
<dbReference type="GO" id="GO:0034272">
    <property type="term" value="C:phosphatidylinositol 3-kinase complex, class III, type II"/>
    <property type="evidence" value="ECO:0007669"/>
    <property type="project" value="TreeGrafter"/>
</dbReference>
<evidence type="ECO:0000313" key="14">
    <source>
        <dbReference type="Proteomes" id="UP000703269"/>
    </source>
</evidence>
<dbReference type="GO" id="GO:0005770">
    <property type="term" value="C:late endosome"/>
    <property type="evidence" value="ECO:0007669"/>
    <property type="project" value="TreeGrafter"/>
</dbReference>
<accession>A0A9P3G287</accession>
<feature type="compositionally biased region" description="Basic and acidic residues" evidence="11">
    <location>
        <begin position="1099"/>
        <end position="1110"/>
    </location>
</feature>
<dbReference type="GO" id="GO:0016236">
    <property type="term" value="P:macroautophagy"/>
    <property type="evidence" value="ECO:0007669"/>
    <property type="project" value="InterPro"/>
</dbReference>
<evidence type="ECO:0000256" key="5">
    <source>
        <dbReference type="ARBA" id="ARBA00022737"/>
    </source>
</evidence>
<dbReference type="Gene3D" id="1.25.10.10">
    <property type="entry name" value="Leucine-rich Repeat Variant"/>
    <property type="match status" value="2"/>
</dbReference>
<keyword evidence="14" id="KW-1185">Reference proteome</keyword>
<dbReference type="PROSITE" id="PS50077">
    <property type="entry name" value="HEAT_REPEAT"/>
    <property type="match status" value="1"/>
</dbReference>
<name>A0A9P3G287_9APHY</name>
<evidence type="ECO:0000256" key="8">
    <source>
        <dbReference type="ARBA" id="ARBA00022840"/>
    </source>
</evidence>
<gene>
    <name evidence="13" type="ORF">PsYK624_024090</name>
</gene>